<proteinExistence type="inferred from homology"/>
<evidence type="ECO:0000256" key="1">
    <source>
        <dbReference type="HAMAP-Rule" id="MF_01503"/>
    </source>
</evidence>
<sequence>MDIKLINIGFGNIVSANRIISIVSPESAPIKRIIQEARDAGMLIDATYGRRTRAVIICDSHHVILSAVQPETVAHRLSTKESSTTHVEDPAD</sequence>
<dbReference type="PANTHER" id="PTHR38449">
    <property type="entry name" value="REGULATORY PROTEIN TM_1690-RELATED"/>
    <property type="match status" value="1"/>
</dbReference>
<organism evidence="2 3">
    <name type="scientific">Candidatus Desulfosporosinus infrequens</name>
    <dbReference type="NCBI Taxonomy" id="2043169"/>
    <lineage>
        <taxon>Bacteria</taxon>
        <taxon>Bacillati</taxon>
        <taxon>Bacillota</taxon>
        <taxon>Clostridia</taxon>
        <taxon>Eubacteriales</taxon>
        <taxon>Desulfitobacteriaceae</taxon>
        <taxon>Desulfosporosinus</taxon>
    </lineage>
</organism>
<protein>
    <recommendedName>
        <fullName evidence="1">Putative regulatory protein SBF1_2190006</fullName>
    </recommendedName>
</protein>
<comment type="similarity">
    <text evidence="1">Belongs to the RemA family.</text>
</comment>
<dbReference type="OrthoDB" id="5432174at2"/>
<dbReference type="EMBL" id="OMOF01000134">
    <property type="protein sequence ID" value="SPF40238.1"/>
    <property type="molecule type" value="Genomic_DNA"/>
</dbReference>
<dbReference type="NCBIfam" id="NF003315">
    <property type="entry name" value="PRK04323.1"/>
    <property type="match status" value="1"/>
</dbReference>
<gene>
    <name evidence="2" type="ORF">SBF1_2190006</name>
</gene>
<dbReference type="AlphaFoldDB" id="A0A2U3KKP8"/>
<evidence type="ECO:0000313" key="2">
    <source>
        <dbReference type="EMBL" id="SPF40238.1"/>
    </source>
</evidence>
<name>A0A2U3KKP8_9FIRM</name>
<dbReference type="PANTHER" id="PTHR38449:SF1">
    <property type="entry name" value="REGULATORY PROTEIN SSL2874-RELATED"/>
    <property type="match status" value="1"/>
</dbReference>
<dbReference type="InterPro" id="IPR007169">
    <property type="entry name" value="RemA-like"/>
</dbReference>
<dbReference type="NCBIfam" id="NF046064">
    <property type="entry name" value="MtxBflmRegRemA"/>
    <property type="match status" value="1"/>
</dbReference>
<reference evidence="3" key="1">
    <citation type="submission" date="2018-02" db="EMBL/GenBank/DDBJ databases">
        <authorList>
            <person name="Hausmann B."/>
        </authorList>
    </citation>
    <scope>NUCLEOTIDE SEQUENCE [LARGE SCALE GENOMIC DNA]</scope>
    <source>
        <strain evidence="3">Peat soil MAG SbF1</strain>
    </source>
</reference>
<dbReference type="HAMAP" id="MF_01503">
    <property type="entry name" value="RemA"/>
    <property type="match status" value="1"/>
</dbReference>
<dbReference type="Proteomes" id="UP000238916">
    <property type="component" value="Unassembled WGS sequence"/>
</dbReference>
<dbReference type="Pfam" id="PF04025">
    <property type="entry name" value="RemA-like"/>
    <property type="match status" value="1"/>
</dbReference>
<evidence type="ECO:0000313" key="3">
    <source>
        <dbReference type="Proteomes" id="UP000238916"/>
    </source>
</evidence>
<accession>A0A2U3KKP8</accession>